<dbReference type="EMBL" id="JAXQNO010000008">
    <property type="protein sequence ID" value="KAK4793057.1"/>
    <property type="molecule type" value="Genomic_DNA"/>
</dbReference>
<feature type="compositionally biased region" description="Polar residues" evidence="6">
    <location>
        <begin position="155"/>
        <end position="167"/>
    </location>
</feature>
<comment type="caution">
    <text evidence="9">The sequence shown here is derived from an EMBL/GenBank/DDBJ whole genome shotgun (WGS) entry which is preliminary data.</text>
</comment>
<proteinExistence type="predicted"/>
<evidence type="ECO:0000256" key="1">
    <source>
        <dbReference type="ARBA" id="ARBA00004123"/>
    </source>
</evidence>
<dbReference type="InterPro" id="IPR003340">
    <property type="entry name" value="B3_DNA-bd"/>
</dbReference>
<reference evidence="9 10" key="1">
    <citation type="journal article" date="2023" name="Hortic Res">
        <title>Pangenome of water caltrop reveals structural variations and asymmetric subgenome divergence after allopolyploidization.</title>
        <authorList>
            <person name="Zhang X."/>
            <person name="Chen Y."/>
            <person name="Wang L."/>
            <person name="Yuan Y."/>
            <person name="Fang M."/>
            <person name="Shi L."/>
            <person name="Lu R."/>
            <person name="Comes H.P."/>
            <person name="Ma Y."/>
            <person name="Chen Y."/>
            <person name="Huang G."/>
            <person name="Zhou Y."/>
            <person name="Zheng Z."/>
            <person name="Qiu Y."/>
        </authorList>
    </citation>
    <scope>NUCLEOTIDE SEQUENCE [LARGE SCALE GENOMIC DNA]</scope>
    <source>
        <strain evidence="9">F231</strain>
    </source>
</reference>
<dbReference type="SUPFAM" id="SSF101936">
    <property type="entry name" value="DNA-binding pseudobarrel domain"/>
    <property type="match status" value="2"/>
</dbReference>
<feature type="domain" description="TF-B3" evidence="8">
    <location>
        <begin position="399"/>
        <end position="495"/>
    </location>
</feature>
<dbReference type="PANTHER" id="PTHR31920">
    <property type="entry name" value="B3 DOMAIN-CONTAINING"/>
    <property type="match status" value="1"/>
</dbReference>
<keyword evidence="7" id="KW-1133">Transmembrane helix</keyword>
<dbReference type="InterPro" id="IPR050655">
    <property type="entry name" value="Plant_B3_domain"/>
</dbReference>
<dbReference type="AlphaFoldDB" id="A0AAN7M784"/>
<accession>A0AAN7M784</accession>
<dbReference type="Gene3D" id="2.40.330.10">
    <property type="entry name" value="DNA-binding pseudobarrel domain"/>
    <property type="match status" value="2"/>
</dbReference>
<keyword evidence="5" id="KW-0539">Nucleus</keyword>
<protein>
    <recommendedName>
        <fullName evidence="8">TF-B3 domain-containing protein</fullName>
    </recommendedName>
</protein>
<dbReference type="InterPro" id="IPR015300">
    <property type="entry name" value="DNA-bd_pseudobarrel_sf"/>
</dbReference>
<keyword evidence="7" id="KW-0812">Transmembrane</keyword>
<dbReference type="GO" id="GO:0003677">
    <property type="term" value="F:DNA binding"/>
    <property type="evidence" value="ECO:0007669"/>
    <property type="project" value="UniProtKB-KW"/>
</dbReference>
<gene>
    <name evidence="9" type="ORF">SAY86_023492</name>
</gene>
<feature type="region of interest" description="Disordered" evidence="6">
    <location>
        <begin position="134"/>
        <end position="188"/>
    </location>
</feature>
<dbReference type="GO" id="GO:0005634">
    <property type="term" value="C:nucleus"/>
    <property type="evidence" value="ECO:0007669"/>
    <property type="project" value="UniProtKB-SubCell"/>
</dbReference>
<evidence type="ECO:0000256" key="7">
    <source>
        <dbReference type="SAM" id="Phobius"/>
    </source>
</evidence>
<evidence type="ECO:0000256" key="2">
    <source>
        <dbReference type="ARBA" id="ARBA00023015"/>
    </source>
</evidence>
<keyword evidence="3" id="KW-0238">DNA-binding</keyword>
<feature type="compositionally biased region" description="Basic and acidic residues" evidence="6">
    <location>
        <begin position="169"/>
        <end position="188"/>
    </location>
</feature>
<evidence type="ECO:0000313" key="9">
    <source>
        <dbReference type="EMBL" id="KAK4793057.1"/>
    </source>
</evidence>
<dbReference type="Proteomes" id="UP001346149">
    <property type="component" value="Unassembled WGS sequence"/>
</dbReference>
<keyword evidence="4" id="KW-0804">Transcription</keyword>
<evidence type="ECO:0000259" key="8">
    <source>
        <dbReference type="PROSITE" id="PS50863"/>
    </source>
</evidence>
<dbReference type="PANTHER" id="PTHR31920:SF112">
    <property type="entry name" value="TF-B3 DOMAIN-CONTAINING PROTEIN"/>
    <property type="match status" value="1"/>
</dbReference>
<evidence type="ECO:0000256" key="4">
    <source>
        <dbReference type="ARBA" id="ARBA00023163"/>
    </source>
</evidence>
<dbReference type="SMART" id="SM01019">
    <property type="entry name" value="B3"/>
    <property type="match status" value="2"/>
</dbReference>
<evidence type="ECO:0000256" key="5">
    <source>
        <dbReference type="ARBA" id="ARBA00023242"/>
    </source>
</evidence>
<sequence length="519" mass="58176">MDYCSECARNCFLIHQQKKKYESAVTSFFKVMFSDKYSELMFLPPKFAATVKKLVNQEISLEDVHGLRWPVTISIVDGSLAFKRGWNAFFMGHGLVLGDFIFFFYLRSHFVVKIYDRSGCEKLDFPKSNLSKKRTRSNREYVPRVEPSKPDDSYSTKSKVGRTSFSSKRSREEDLSPVRETIQHHSDGRCQEKHEDFVGDWLSAVVTRNTHNEDTRLLFDLSDFEKNSTNLCGNGSKGMIKTRNLSKEFNNGGDKLENEGTLADQSMIGKFKVHAIEETGHRVALKQAGCSSSIPLHTKNAAQYFEPQVSNSTAMVEARKTAPGPLNWGIKDHSKKIDACATFSALRPCKMEPFGGTDLYSQPSATVNSNFLIAGKLKTLKMEPEDGISNTVDILPSPDYSKQVTGIAHDPSYLELPSRLAVAGRFGNGRKVIVLKDPQKRLWPVMYHEGPYLTGMVSGWKAFCQANQVQPGDECAFKLEDVSDCLYGVSINRRPKLPHLPPPTTSPERGGDIGNMHIS</sequence>
<name>A0AAN7M784_TRANT</name>
<dbReference type="CDD" id="cd10017">
    <property type="entry name" value="B3_DNA"/>
    <property type="match status" value="2"/>
</dbReference>
<evidence type="ECO:0000256" key="6">
    <source>
        <dbReference type="SAM" id="MobiDB-lite"/>
    </source>
</evidence>
<feature type="transmembrane region" description="Helical" evidence="7">
    <location>
        <begin position="88"/>
        <end position="106"/>
    </location>
</feature>
<feature type="region of interest" description="Disordered" evidence="6">
    <location>
        <begin position="496"/>
        <end position="519"/>
    </location>
</feature>
<dbReference type="Pfam" id="PF02362">
    <property type="entry name" value="B3"/>
    <property type="match status" value="2"/>
</dbReference>
<feature type="compositionally biased region" description="Basic and acidic residues" evidence="6">
    <location>
        <begin position="137"/>
        <end position="154"/>
    </location>
</feature>
<evidence type="ECO:0000256" key="3">
    <source>
        <dbReference type="ARBA" id="ARBA00023125"/>
    </source>
</evidence>
<organism evidence="9 10">
    <name type="scientific">Trapa natans</name>
    <name type="common">Water chestnut</name>
    <dbReference type="NCBI Taxonomy" id="22666"/>
    <lineage>
        <taxon>Eukaryota</taxon>
        <taxon>Viridiplantae</taxon>
        <taxon>Streptophyta</taxon>
        <taxon>Embryophyta</taxon>
        <taxon>Tracheophyta</taxon>
        <taxon>Spermatophyta</taxon>
        <taxon>Magnoliopsida</taxon>
        <taxon>eudicotyledons</taxon>
        <taxon>Gunneridae</taxon>
        <taxon>Pentapetalae</taxon>
        <taxon>rosids</taxon>
        <taxon>malvids</taxon>
        <taxon>Myrtales</taxon>
        <taxon>Lythraceae</taxon>
        <taxon>Trapa</taxon>
    </lineage>
</organism>
<feature type="domain" description="TF-B3" evidence="8">
    <location>
        <begin position="26"/>
        <end position="118"/>
    </location>
</feature>
<dbReference type="PROSITE" id="PS50863">
    <property type="entry name" value="B3"/>
    <property type="match status" value="2"/>
</dbReference>
<evidence type="ECO:0000313" key="10">
    <source>
        <dbReference type="Proteomes" id="UP001346149"/>
    </source>
</evidence>
<comment type="subcellular location">
    <subcellularLocation>
        <location evidence="1">Nucleus</location>
    </subcellularLocation>
</comment>
<keyword evidence="10" id="KW-1185">Reference proteome</keyword>
<keyword evidence="2" id="KW-0805">Transcription regulation</keyword>
<keyword evidence="7" id="KW-0472">Membrane</keyword>